<name>W9V4R8_9GAMM</name>
<gene>
    <name evidence="1" type="ORF">D779_2679</name>
</gene>
<proteinExistence type="predicted"/>
<dbReference type="STRING" id="1249627.D779_2679"/>
<dbReference type="AlphaFoldDB" id="W9V4R8"/>
<evidence type="ECO:0000313" key="1">
    <source>
        <dbReference type="EMBL" id="EXJ14538.1"/>
    </source>
</evidence>
<evidence type="ECO:0000313" key="2">
    <source>
        <dbReference type="Proteomes" id="UP000019460"/>
    </source>
</evidence>
<dbReference type="EMBL" id="AONC01000040">
    <property type="protein sequence ID" value="EXJ14538.1"/>
    <property type="molecule type" value="Genomic_DNA"/>
</dbReference>
<sequence>MPPMLWPLGFHPNIAIPSPSCCAIETILRTSDSRSHPPVGSGIIDGVFERDRTRRGARCEDVKRHAP</sequence>
<accession>W9V4R8</accession>
<protein>
    <submittedName>
        <fullName evidence="1">Uncharacterized protein</fullName>
    </submittedName>
</protein>
<reference evidence="1 2" key="1">
    <citation type="submission" date="2012-11" db="EMBL/GenBank/DDBJ databases">
        <title>Genome assembly of Thiorhodococcus sp. AK35.</title>
        <authorList>
            <person name="Nupur N."/>
            <person name="Khatri I."/>
            <person name="Subramanian S."/>
            <person name="Pinnaka A."/>
        </authorList>
    </citation>
    <scope>NUCLEOTIDE SEQUENCE [LARGE SCALE GENOMIC DNA]</scope>
    <source>
        <strain evidence="1 2">AK35</strain>
    </source>
</reference>
<keyword evidence="2" id="KW-1185">Reference proteome</keyword>
<comment type="caution">
    <text evidence="1">The sequence shown here is derived from an EMBL/GenBank/DDBJ whole genome shotgun (WGS) entry which is preliminary data.</text>
</comment>
<dbReference type="Proteomes" id="UP000019460">
    <property type="component" value="Unassembled WGS sequence"/>
</dbReference>
<organism evidence="1 2">
    <name type="scientific">Imhoffiella purpurea</name>
    <dbReference type="NCBI Taxonomy" id="1249627"/>
    <lineage>
        <taxon>Bacteria</taxon>
        <taxon>Pseudomonadati</taxon>
        <taxon>Pseudomonadota</taxon>
        <taxon>Gammaproteobacteria</taxon>
        <taxon>Chromatiales</taxon>
        <taxon>Chromatiaceae</taxon>
        <taxon>Imhoffiella</taxon>
    </lineage>
</organism>